<dbReference type="Proteomes" id="UP000198210">
    <property type="component" value="Chromosome I"/>
</dbReference>
<evidence type="ECO:0000313" key="1">
    <source>
        <dbReference type="EMBL" id="SCG47627.1"/>
    </source>
</evidence>
<dbReference type="EMBL" id="LT607751">
    <property type="protein sequence ID" value="SCG47627.1"/>
    <property type="molecule type" value="Genomic_DNA"/>
</dbReference>
<keyword evidence="2" id="KW-1185">Reference proteome</keyword>
<reference evidence="1 2" key="1">
    <citation type="submission" date="2016-06" db="EMBL/GenBank/DDBJ databases">
        <authorList>
            <person name="Kjaerup R.B."/>
            <person name="Dalgaard T.S."/>
            <person name="Juul-Madsen H.R."/>
        </authorList>
    </citation>
    <scope>NUCLEOTIDE SEQUENCE [LARGE SCALE GENOMIC DNA]</scope>
    <source>
        <strain evidence="1 2">DSM 45097</strain>
    </source>
</reference>
<dbReference type="RefSeq" id="WP_157743638.1">
    <property type="nucleotide sequence ID" value="NZ_JBHLYF010000022.1"/>
</dbReference>
<evidence type="ECO:0000313" key="2">
    <source>
        <dbReference type="Proteomes" id="UP000198210"/>
    </source>
</evidence>
<accession>A0A1C5HNZ3</accession>
<proteinExistence type="predicted"/>
<gene>
    <name evidence="1" type="ORF">GA0074704_2068</name>
</gene>
<dbReference type="AlphaFoldDB" id="A0A1C5HNZ3"/>
<organism evidence="1 2">
    <name type="scientific">Micromonospora siamensis</name>
    <dbReference type="NCBI Taxonomy" id="299152"/>
    <lineage>
        <taxon>Bacteria</taxon>
        <taxon>Bacillati</taxon>
        <taxon>Actinomycetota</taxon>
        <taxon>Actinomycetes</taxon>
        <taxon>Micromonosporales</taxon>
        <taxon>Micromonosporaceae</taxon>
        <taxon>Micromonospora</taxon>
    </lineage>
</organism>
<name>A0A1C5HNZ3_9ACTN</name>
<sequence>MDHRFPHLGEVVTVPEADYCYGAGPLRLRLTEEPVGLDHPRIEWVELTGVELRPDGAEAGGGRTRRALVRVAALRRGAAGEPR</sequence>
<protein>
    <submittedName>
        <fullName evidence="1">Uncharacterized protein</fullName>
    </submittedName>
</protein>